<evidence type="ECO:0000313" key="2">
    <source>
        <dbReference type="Proteomes" id="UP000789366"/>
    </source>
</evidence>
<comment type="caution">
    <text evidence="1">The sequence shown here is derived from an EMBL/GenBank/DDBJ whole genome shotgun (WGS) entry which is preliminary data.</text>
</comment>
<organism evidence="1 2">
    <name type="scientific">Cetraspora pellucida</name>
    <dbReference type="NCBI Taxonomy" id="1433469"/>
    <lineage>
        <taxon>Eukaryota</taxon>
        <taxon>Fungi</taxon>
        <taxon>Fungi incertae sedis</taxon>
        <taxon>Mucoromycota</taxon>
        <taxon>Glomeromycotina</taxon>
        <taxon>Glomeromycetes</taxon>
        <taxon>Diversisporales</taxon>
        <taxon>Gigasporaceae</taxon>
        <taxon>Cetraspora</taxon>
    </lineage>
</organism>
<evidence type="ECO:0000313" key="1">
    <source>
        <dbReference type="EMBL" id="CAG8500802.1"/>
    </source>
</evidence>
<name>A0ACA9L1F0_9GLOM</name>
<sequence>MICFVYQYLLSGLESIYLEDGFEVNVLGFDSMSYGYPPYRNYRNYGRVKCDDADTADSDSLKYYDSEQWYDDYYSLHDSIFV</sequence>
<dbReference type="EMBL" id="CAJVPW010002183">
    <property type="protein sequence ID" value="CAG8500802.1"/>
    <property type="molecule type" value="Genomic_DNA"/>
</dbReference>
<gene>
    <name evidence="1" type="ORF">SPELUC_LOCUS3005</name>
</gene>
<keyword evidence="2" id="KW-1185">Reference proteome</keyword>
<protein>
    <submittedName>
        <fullName evidence="1">2334_t:CDS:1</fullName>
    </submittedName>
</protein>
<accession>A0ACA9L1F0</accession>
<dbReference type="Proteomes" id="UP000789366">
    <property type="component" value="Unassembled WGS sequence"/>
</dbReference>
<reference evidence="1" key="1">
    <citation type="submission" date="2021-06" db="EMBL/GenBank/DDBJ databases">
        <authorList>
            <person name="Kallberg Y."/>
            <person name="Tangrot J."/>
            <person name="Rosling A."/>
        </authorList>
    </citation>
    <scope>NUCLEOTIDE SEQUENCE</scope>
    <source>
        <strain evidence="1">28 12/20/2015</strain>
    </source>
</reference>
<proteinExistence type="predicted"/>